<proteinExistence type="predicted"/>
<accession>A0AAV2DGF9</accession>
<evidence type="ECO:0000256" key="1">
    <source>
        <dbReference type="SAM" id="Coils"/>
    </source>
</evidence>
<feature type="coiled-coil region" evidence="1">
    <location>
        <begin position="153"/>
        <end position="194"/>
    </location>
</feature>
<name>A0AAV2DGF9_9ROSI</name>
<dbReference type="EMBL" id="OZ034815">
    <property type="protein sequence ID" value="CAL1372984.1"/>
    <property type="molecule type" value="Genomic_DNA"/>
</dbReference>
<gene>
    <name evidence="2" type="ORF">LTRI10_LOCUS14943</name>
</gene>
<keyword evidence="3" id="KW-1185">Reference proteome</keyword>
<evidence type="ECO:0000313" key="3">
    <source>
        <dbReference type="Proteomes" id="UP001497516"/>
    </source>
</evidence>
<keyword evidence="1" id="KW-0175">Coiled coil</keyword>
<protein>
    <submittedName>
        <fullName evidence="2">Uncharacterized protein</fullName>
    </submittedName>
</protein>
<sequence>MSKVFSLKSSSEFIVPIDDRTVEVFRYEDDIKLIGLKYYFRNSWEWDPRVYVGRGKEYGAIEVFGTVIAGGELEQLAKDLKAVEEDPNLYTFVNRLGLCVITEKDYSFDVILINYHFFGWPNYAVESPQGITMWWDIPDTDDEPLKMDVRRMISDLMEANEELRHSLKEANVELTACKKELEETNLELAACKKEAEWSKKMESLFNKLVEKPKRRRWKW</sequence>
<dbReference type="AlphaFoldDB" id="A0AAV2DGF9"/>
<evidence type="ECO:0000313" key="2">
    <source>
        <dbReference type="EMBL" id="CAL1372984.1"/>
    </source>
</evidence>
<organism evidence="2 3">
    <name type="scientific">Linum trigynum</name>
    <dbReference type="NCBI Taxonomy" id="586398"/>
    <lineage>
        <taxon>Eukaryota</taxon>
        <taxon>Viridiplantae</taxon>
        <taxon>Streptophyta</taxon>
        <taxon>Embryophyta</taxon>
        <taxon>Tracheophyta</taxon>
        <taxon>Spermatophyta</taxon>
        <taxon>Magnoliopsida</taxon>
        <taxon>eudicotyledons</taxon>
        <taxon>Gunneridae</taxon>
        <taxon>Pentapetalae</taxon>
        <taxon>rosids</taxon>
        <taxon>fabids</taxon>
        <taxon>Malpighiales</taxon>
        <taxon>Linaceae</taxon>
        <taxon>Linum</taxon>
    </lineage>
</organism>
<dbReference type="Proteomes" id="UP001497516">
    <property type="component" value="Chromosome 2"/>
</dbReference>
<reference evidence="2 3" key="1">
    <citation type="submission" date="2024-04" db="EMBL/GenBank/DDBJ databases">
        <authorList>
            <person name="Fracassetti M."/>
        </authorList>
    </citation>
    <scope>NUCLEOTIDE SEQUENCE [LARGE SCALE GENOMIC DNA]</scope>
</reference>